<evidence type="ECO:0000256" key="3">
    <source>
        <dbReference type="ARBA" id="ARBA00023027"/>
    </source>
</evidence>
<comment type="caution">
    <text evidence="4">Lacks conserved residue(s) required for the propagation of feature annotation.</text>
</comment>
<dbReference type="NCBIfam" id="NF001752">
    <property type="entry name" value="PRK00481.1-1"/>
    <property type="match status" value="1"/>
</dbReference>
<keyword evidence="3" id="KW-0520">NAD</keyword>
<evidence type="ECO:0000256" key="4">
    <source>
        <dbReference type="PROSITE-ProRule" id="PRU00236"/>
    </source>
</evidence>
<dbReference type="InterPro" id="IPR026590">
    <property type="entry name" value="Ssirtuin_cat_dom"/>
</dbReference>
<keyword evidence="7" id="KW-1185">Reference proteome</keyword>
<dbReference type="GO" id="GO:0070403">
    <property type="term" value="F:NAD+ binding"/>
    <property type="evidence" value="ECO:0007669"/>
    <property type="project" value="InterPro"/>
</dbReference>
<evidence type="ECO:0000256" key="2">
    <source>
        <dbReference type="ARBA" id="ARBA00022679"/>
    </source>
</evidence>
<dbReference type="KEGG" id="jeh:EJN90_07245"/>
<accession>A0A3S9HAN2</accession>
<proteinExistence type="predicted"/>
<evidence type="ECO:0000313" key="6">
    <source>
        <dbReference type="EMBL" id="AZP04442.1"/>
    </source>
</evidence>
<dbReference type="Gene3D" id="3.40.50.1220">
    <property type="entry name" value="TPP-binding domain"/>
    <property type="match status" value="1"/>
</dbReference>
<sequence>MQDQVKQVAEMVQKAHRIVAFTGAGISTESGIPDFRSSGGLFDQLTGRRFTGEEALSVPFFEQHPELFFENYRNTLDFPEAKPNSGHLFFKRIEDMGKKVTIVTQNIDNLHEAAGNSTVWTVHGNATQWKTVRTNQVVSNNELCWDENGLAVDSKGESLRPNIVLYGDQLDQQVMMESARAVSKADLLFVIGTSLNVVPASYLIDDFRGENAVLINQTEVADMSRFNLFIQEKSGQFLEKVWKRLSNEEV</sequence>
<dbReference type="Proteomes" id="UP000273326">
    <property type="component" value="Chromosome"/>
</dbReference>
<evidence type="ECO:0000256" key="1">
    <source>
        <dbReference type="ARBA" id="ARBA00012928"/>
    </source>
</evidence>
<reference evidence="7" key="1">
    <citation type="submission" date="2018-12" db="EMBL/GenBank/DDBJ databases">
        <title>Complete genome sequencing of Jeotgalibaca sp. H21T32.</title>
        <authorList>
            <person name="Bae J.-W."/>
            <person name="Lee S.-Y."/>
        </authorList>
    </citation>
    <scope>NUCLEOTIDE SEQUENCE [LARGE SCALE GENOMIC DNA]</scope>
    <source>
        <strain evidence="7">H21T32</strain>
    </source>
</reference>
<dbReference type="OrthoDB" id="9800582at2"/>
<dbReference type="SUPFAM" id="SSF52467">
    <property type="entry name" value="DHS-like NAD/FAD-binding domain"/>
    <property type="match status" value="1"/>
</dbReference>
<dbReference type="EC" id="2.3.1.286" evidence="1"/>
<dbReference type="AlphaFoldDB" id="A0A3S9HAN2"/>
<dbReference type="CDD" id="cd01407">
    <property type="entry name" value="SIR2-fam"/>
    <property type="match status" value="1"/>
</dbReference>
<gene>
    <name evidence="6" type="ORF">EJN90_07245</name>
</gene>
<name>A0A3S9HAN2_9LACT</name>
<organism evidence="6 7">
    <name type="scientific">Jeotgalibaca ciconiae</name>
    <dbReference type="NCBI Taxonomy" id="2496265"/>
    <lineage>
        <taxon>Bacteria</taxon>
        <taxon>Bacillati</taxon>
        <taxon>Bacillota</taxon>
        <taxon>Bacilli</taxon>
        <taxon>Lactobacillales</taxon>
        <taxon>Carnobacteriaceae</taxon>
        <taxon>Jeotgalibaca</taxon>
    </lineage>
</organism>
<dbReference type="PANTHER" id="PTHR11085">
    <property type="entry name" value="NAD-DEPENDENT PROTEIN DEACYLASE SIRTUIN-5, MITOCHONDRIAL-RELATED"/>
    <property type="match status" value="1"/>
</dbReference>
<dbReference type="InterPro" id="IPR003000">
    <property type="entry name" value="Sirtuin"/>
</dbReference>
<evidence type="ECO:0000313" key="7">
    <source>
        <dbReference type="Proteomes" id="UP000273326"/>
    </source>
</evidence>
<evidence type="ECO:0000259" key="5">
    <source>
        <dbReference type="PROSITE" id="PS50305"/>
    </source>
</evidence>
<dbReference type="EMBL" id="CP034465">
    <property type="protein sequence ID" value="AZP04442.1"/>
    <property type="molecule type" value="Genomic_DNA"/>
</dbReference>
<dbReference type="InterPro" id="IPR029035">
    <property type="entry name" value="DHS-like_NAD/FAD-binding_dom"/>
</dbReference>
<dbReference type="Gene3D" id="3.30.1600.10">
    <property type="entry name" value="SIR2/SIRT2 'Small Domain"/>
    <property type="match status" value="1"/>
</dbReference>
<keyword evidence="2" id="KW-0808">Transferase</keyword>
<dbReference type="InterPro" id="IPR050134">
    <property type="entry name" value="NAD-dep_sirtuin_deacylases"/>
</dbReference>
<dbReference type="PANTHER" id="PTHR11085:SF4">
    <property type="entry name" value="NAD-DEPENDENT PROTEIN DEACYLASE"/>
    <property type="match status" value="1"/>
</dbReference>
<feature type="domain" description="Deacetylase sirtuin-type" evidence="5">
    <location>
        <begin position="1"/>
        <end position="250"/>
    </location>
</feature>
<dbReference type="InterPro" id="IPR026591">
    <property type="entry name" value="Sirtuin_cat_small_dom_sf"/>
</dbReference>
<protein>
    <recommendedName>
        <fullName evidence="1">protein acetyllysine N-acetyltransferase</fullName>
        <ecNumber evidence="1">2.3.1.286</ecNumber>
    </recommendedName>
</protein>
<dbReference type="GO" id="GO:0017136">
    <property type="term" value="F:histone deacetylase activity, NAD-dependent"/>
    <property type="evidence" value="ECO:0007669"/>
    <property type="project" value="TreeGrafter"/>
</dbReference>
<dbReference type="RefSeq" id="WP_126109860.1">
    <property type="nucleotide sequence ID" value="NZ_CP034465.1"/>
</dbReference>
<dbReference type="PROSITE" id="PS50305">
    <property type="entry name" value="SIRTUIN"/>
    <property type="match status" value="1"/>
</dbReference>
<dbReference type="Pfam" id="PF02146">
    <property type="entry name" value="SIR2"/>
    <property type="match status" value="1"/>
</dbReference>